<dbReference type="RefSeq" id="WP_309490494.1">
    <property type="nucleotide sequence ID" value="NZ_JAENIG010000008.1"/>
</dbReference>
<proteinExistence type="predicted"/>
<name>A0AAE2SFZ4_9BACT</name>
<dbReference type="EMBL" id="JAENIG010000008">
    <property type="protein sequence ID" value="MBK1855880.1"/>
    <property type="molecule type" value="Genomic_DNA"/>
</dbReference>
<sequence length="168" mass="19279">MVFVLGMIAVLVTWLTLSVTTVETEEQLRRSASDIEIMAKRARNIAVRQQRPYQLTISEESVSFKPLHSQSDEVYFEDSIDDESPREEFEDVVASEETDENVKLEIKRWMSDEWVEIQGDRTVVLTLDPVGLVEPISVRCTVGKSWLMQELNPLTAGVRDEEMSIEKE</sequence>
<keyword evidence="2" id="KW-1185">Reference proteome</keyword>
<gene>
    <name evidence="1" type="ORF">JIN83_12980</name>
</gene>
<comment type="caution">
    <text evidence="1">The sequence shown here is derived from an EMBL/GenBank/DDBJ whole genome shotgun (WGS) entry which is preliminary data.</text>
</comment>
<dbReference type="AlphaFoldDB" id="A0AAE2SFZ4"/>
<protein>
    <submittedName>
        <fullName evidence="1">Uncharacterized protein</fullName>
    </submittedName>
</protein>
<organism evidence="1 2">
    <name type="scientific">Oceaniferula flava</name>
    <dbReference type="NCBI Taxonomy" id="2800421"/>
    <lineage>
        <taxon>Bacteria</taxon>
        <taxon>Pseudomonadati</taxon>
        <taxon>Verrucomicrobiota</taxon>
        <taxon>Verrucomicrobiia</taxon>
        <taxon>Verrucomicrobiales</taxon>
        <taxon>Verrucomicrobiaceae</taxon>
        <taxon>Oceaniferula</taxon>
    </lineage>
</organism>
<accession>A0AAE2SFZ4</accession>
<reference evidence="1" key="1">
    <citation type="submission" date="2021-01" db="EMBL/GenBank/DDBJ databases">
        <title>Modified the classification status of verrucomicrobia.</title>
        <authorList>
            <person name="Feng X."/>
        </authorList>
    </citation>
    <scope>NUCLEOTIDE SEQUENCE</scope>
    <source>
        <strain evidence="1">5K15</strain>
    </source>
</reference>
<evidence type="ECO:0000313" key="2">
    <source>
        <dbReference type="Proteomes" id="UP000634206"/>
    </source>
</evidence>
<dbReference type="Proteomes" id="UP000634206">
    <property type="component" value="Unassembled WGS sequence"/>
</dbReference>
<evidence type="ECO:0000313" key="1">
    <source>
        <dbReference type="EMBL" id="MBK1855880.1"/>
    </source>
</evidence>